<dbReference type="Gene3D" id="1.10.1410.40">
    <property type="match status" value="1"/>
</dbReference>
<dbReference type="AlphaFoldDB" id="A0AAW3DJK4"/>
<name>A0AAW3DJK4_9AVES</name>
<dbReference type="GO" id="GO:0016020">
    <property type="term" value="C:membrane"/>
    <property type="evidence" value="ECO:0007669"/>
    <property type="project" value="UniProtKB-SubCell"/>
</dbReference>
<evidence type="ECO:0000256" key="3">
    <source>
        <dbReference type="ARBA" id="ARBA00022692"/>
    </source>
</evidence>
<evidence type="ECO:0000256" key="2">
    <source>
        <dbReference type="ARBA" id="ARBA00005554"/>
    </source>
</evidence>
<feature type="non-terminal residue" evidence="8">
    <location>
        <position position="1"/>
    </location>
</feature>
<dbReference type="PANTHER" id="PTHR10656">
    <property type="entry name" value="CELL FATE DETERMINING PROTEIN MAB21-RELATED"/>
    <property type="match status" value="1"/>
</dbReference>
<organism evidence="8 9">
    <name type="scientific">Pterocles gutturalis</name>
    <name type="common">yellow-throated sandgrouse</name>
    <dbReference type="NCBI Taxonomy" id="240206"/>
    <lineage>
        <taxon>Eukaryota</taxon>
        <taxon>Metazoa</taxon>
        <taxon>Chordata</taxon>
        <taxon>Craniata</taxon>
        <taxon>Vertebrata</taxon>
        <taxon>Euteleostomi</taxon>
        <taxon>Archelosauria</taxon>
        <taxon>Archosauria</taxon>
        <taxon>Dinosauria</taxon>
        <taxon>Saurischia</taxon>
        <taxon>Theropoda</taxon>
        <taxon>Coelurosauria</taxon>
        <taxon>Aves</taxon>
        <taxon>Neognathae</taxon>
        <taxon>Neoaves</taxon>
        <taxon>Columbimorphae</taxon>
        <taxon>Pterocliformes</taxon>
        <taxon>Pteroclidae</taxon>
        <taxon>Pterocles</taxon>
    </lineage>
</organism>
<dbReference type="EMBL" id="JMFR01050001">
    <property type="protein sequence ID" value="KFU99114.1"/>
    <property type="molecule type" value="Genomic_DNA"/>
</dbReference>
<dbReference type="InterPro" id="IPR046906">
    <property type="entry name" value="Mab-21_HhH/H2TH-like"/>
</dbReference>
<feature type="domain" description="Mab-21-like HhH/H2TH-like" evidence="7">
    <location>
        <begin position="247"/>
        <end position="302"/>
    </location>
</feature>
<keyword evidence="5" id="KW-1133">Transmembrane helix</keyword>
<dbReference type="Proteomes" id="UP000053149">
    <property type="component" value="Unassembled WGS sequence"/>
</dbReference>
<keyword evidence="8" id="KW-0675">Receptor</keyword>
<keyword evidence="4" id="KW-0732">Signal</keyword>
<comment type="caution">
    <text evidence="8">The sequence shown here is derived from an EMBL/GenBank/DDBJ whole genome shotgun (WGS) entry which is preliminary data.</text>
</comment>
<feature type="non-terminal residue" evidence="8">
    <location>
        <position position="345"/>
    </location>
</feature>
<reference evidence="8 9" key="1">
    <citation type="journal article" date="2014" name="Science">
        <title>Comparative genomics reveals insights into avian genome evolution and adaptation.</title>
        <authorList>
            <consortium name="Avian Genome Consortium"/>
            <person name="Zhang G."/>
            <person name="Li C."/>
            <person name="Li Q."/>
            <person name="Li B."/>
            <person name="Larkin D.M."/>
            <person name="Lee C."/>
            <person name="Storz J.F."/>
            <person name="Antunes A."/>
            <person name="Greenwold M.J."/>
            <person name="Meredith R.W."/>
            <person name="Odeen A."/>
            <person name="Cui J."/>
            <person name="Zhou Q."/>
            <person name="Xu L."/>
            <person name="Pan H."/>
            <person name="Wang Z."/>
            <person name="Jin L."/>
            <person name="Zhang P."/>
            <person name="Hu H."/>
            <person name="Yang W."/>
            <person name="Hu J."/>
            <person name="Xiao J."/>
            <person name="Yang Z."/>
            <person name="Liu Y."/>
            <person name="Xie Q."/>
            <person name="Yu H."/>
            <person name="Lian J."/>
            <person name="Wen P."/>
            <person name="Zhang F."/>
            <person name="Li H."/>
            <person name="Zeng Y."/>
            <person name="Xiong Z."/>
            <person name="Liu S."/>
            <person name="Zhou L."/>
            <person name="Huang Z."/>
            <person name="An N."/>
            <person name="Wang J."/>
            <person name="Zheng Q."/>
            <person name="Xiong Y."/>
            <person name="Wang G."/>
            <person name="Wang B."/>
            <person name="Wang J."/>
            <person name="Fan Y."/>
            <person name="da Fonseca R.R."/>
            <person name="Alfaro-Nunez A."/>
            <person name="Schubert M."/>
            <person name="Orlando L."/>
            <person name="Mourier T."/>
            <person name="Howard J.T."/>
            <person name="Ganapathy G."/>
            <person name="Pfenning A."/>
            <person name="Whitney O."/>
            <person name="Rivas M.V."/>
            <person name="Hara E."/>
            <person name="Smith J."/>
            <person name="Farre M."/>
            <person name="Narayan J."/>
            <person name="Slavov G."/>
            <person name="Romanov M.N."/>
            <person name="Borges R."/>
            <person name="Machado J.P."/>
            <person name="Khan I."/>
            <person name="Springer M.S."/>
            <person name="Gatesy J."/>
            <person name="Hoffmann F.G."/>
            <person name="Opazo J.C."/>
            <person name="Hastad O."/>
            <person name="Sawyer R.H."/>
            <person name="Kim H."/>
            <person name="Kim K.W."/>
            <person name="Kim H.J."/>
            <person name="Cho S."/>
            <person name="Li N."/>
            <person name="Huang Y."/>
            <person name="Bruford M.W."/>
            <person name="Zhan X."/>
            <person name="Dixon A."/>
            <person name="Bertelsen M.F."/>
            <person name="Derryberry E."/>
            <person name="Warren W."/>
            <person name="Wilson R.K."/>
            <person name="Li S."/>
            <person name="Ray D.A."/>
            <person name="Green R.E."/>
            <person name="O'Brien S.J."/>
            <person name="Griffin D."/>
            <person name="Johnson W.E."/>
            <person name="Haussler D."/>
            <person name="Ryder O.A."/>
            <person name="Willerslev E."/>
            <person name="Graves G.R."/>
            <person name="Alstrom P."/>
            <person name="Fjeldsa J."/>
            <person name="Mindell D.P."/>
            <person name="Edwards S.V."/>
            <person name="Braun E.L."/>
            <person name="Rahbek C."/>
            <person name="Burt D.W."/>
            <person name="Houde P."/>
            <person name="Zhang Y."/>
            <person name="Yang H."/>
            <person name="Wang J."/>
            <person name="Jarvis E.D."/>
            <person name="Gilbert M.T."/>
            <person name="Wang J."/>
        </authorList>
    </citation>
    <scope>NUCLEOTIDE SEQUENCE [LARGE SCALE GENOMIC DNA]</scope>
    <source>
        <strain evidence="8">BGI_N339</strain>
    </source>
</reference>
<dbReference type="PRINTS" id="PR02107">
    <property type="entry name" value="INOS145TPRIP"/>
</dbReference>
<evidence type="ECO:0000313" key="9">
    <source>
        <dbReference type="Proteomes" id="UP000053149"/>
    </source>
</evidence>
<keyword evidence="6" id="KW-0472">Membrane</keyword>
<evidence type="ECO:0000256" key="4">
    <source>
        <dbReference type="ARBA" id="ARBA00022729"/>
    </source>
</evidence>
<evidence type="ECO:0000256" key="1">
    <source>
        <dbReference type="ARBA" id="ARBA00004479"/>
    </source>
</evidence>
<keyword evidence="3" id="KW-0812">Transmembrane</keyword>
<keyword evidence="9" id="KW-1185">Reference proteome</keyword>
<gene>
    <name evidence="8" type="ORF">N339_11804</name>
</gene>
<comment type="similarity">
    <text evidence="2">Belongs to the ITPRIP family.</text>
</comment>
<dbReference type="Pfam" id="PF20266">
    <property type="entry name" value="Mab-21_C"/>
    <property type="match status" value="1"/>
</dbReference>
<accession>A0AAW3DJK4</accession>
<dbReference type="InterPro" id="IPR026250">
    <property type="entry name" value="ITPRIP-like"/>
</dbReference>
<protein>
    <submittedName>
        <fullName evidence="8">Inositol 1,4,5-trisphosphate receptor-interacting protein-like 1</fullName>
    </submittedName>
</protein>
<comment type="subcellular location">
    <subcellularLocation>
        <location evidence="1">Membrane</location>
        <topology evidence="1">Single-pass type I membrane protein</topology>
    </subcellularLocation>
</comment>
<proteinExistence type="inferred from homology"/>
<dbReference type="Gene3D" id="3.30.460.90">
    <property type="match status" value="1"/>
</dbReference>
<dbReference type="PANTHER" id="PTHR10656:SF40">
    <property type="entry name" value="INOSITOL 1,4,5-TRISPHOSPHATE RECEPTOR-INTERACTING PROTEIN-LIKE 1"/>
    <property type="match status" value="1"/>
</dbReference>
<sequence length="345" mass="39558">LVEKLVGNLLRACQELLFNSFFPVLQPAIKVGSAFEGWAPREDDAVYCLLLPLKPPRGHTFHLELDTPEEIPVTNSRVRVELKCTCMEVQLVGKMLCFVHRPEQELRRNQGPSLLHTLCTDSYLDVEKTAHWFQSFVSSAWARVPQSRSYDMKVLPSSRSCKLQLTDTSGRTALVEIIFGVQQGDSDIFLSSEGRDDIFLTRSTIWPESYAVAEAKFFSHVARQAPRNSFHLKCLQLWASILEGTGFTTYTLKTVVMHLLATTPLSGWRRRDFLLRLEDIMRLLHCCLEDKCLVHFFFGNENVPEEIILPPAFKTAKPYNLFYHLLHSPADHAQALRDYMELQDR</sequence>
<dbReference type="InterPro" id="IPR024810">
    <property type="entry name" value="MAB21L/cGLR"/>
</dbReference>
<evidence type="ECO:0000259" key="7">
    <source>
        <dbReference type="Pfam" id="PF20266"/>
    </source>
</evidence>
<evidence type="ECO:0000256" key="6">
    <source>
        <dbReference type="ARBA" id="ARBA00023136"/>
    </source>
</evidence>
<dbReference type="SMART" id="SM01265">
    <property type="entry name" value="Mab-21"/>
    <property type="match status" value="1"/>
</dbReference>
<evidence type="ECO:0000256" key="5">
    <source>
        <dbReference type="ARBA" id="ARBA00022989"/>
    </source>
</evidence>
<evidence type="ECO:0000313" key="8">
    <source>
        <dbReference type="EMBL" id="KFU99114.1"/>
    </source>
</evidence>